<dbReference type="PANTHER" id="PTHR30294">
    <property type="entry name" value="MEMBRANE COMPONENT OF ABC TRANSPORTER YHHJ-RELATED"/>
    <property type="match status" value="1"/>
</dbReference>
<evidence type="ECO:0000313" key="9">
    <source>
        <dbReference type="Proteomes" id="UP000019591"/>
    </source>
</evidence>
<keyword evidence="9" id="KW-1185">Reference proteome</keyword>
<feature type="transmembrane region" description="Helical" evidence="6">
    <location>
        <begin position="333"/>
        <end position="351"/>
    </location>
</feature>
<evidence type="ECO:0000256" key="1">
    <source>
        <dbReference type="ARBA" id="ARBA00004651"/>
    </source>
</evidence>
<dbReference type="HOGENOM" id="CLU_009620_0_0_9"/>
<dbReference type="AlphaFoldDB" id="W8TCY3"/>
<protein>
    <submittedName>
        <fullName evidence="8">ABC-type multidrug transport system, permease component</fullName>
    </submittedName>
</protein>
<evidence type="ECO:0000259" key="7">
    <source>
        <dbReference type="Pfam" id="PF12698"/>
    </source>
</evidence>
<evidence type="ECO:0000256" key="4">
    <source>
        <dbReference type="ARBA" id="ARBA00022989"/>
    </source>
</evidence>
<feature type="transmembrane region" description="Helical" evidence="6">
    <location>
        <begin position="371"/>
        <end position="390"/>
    </location>
</feature>
<dbReference type="Gene3D" id="3.40.1710.10">
    <property type="entry name" value="abc type-2 transporter like domain"/>
    <property type="match status" value="2"/>
</dbReference>
<proteinExistence type="predicted"/>
<feature type="domain" description="ABC-2 type transporter transmembrane" evidence="7">
    <location>
        <begin position="368"/>
        <end position="706"/>
    </location>
</feature>
<sequence>MEWLKRRYMDFVMVLLIPVIVTAALCVMFQDRTIKEIPTAVYLGDNSSLSRKIVGHFDDSETFDIRYYTSSPYEIEELIEKGDVNFGLVIPDNFERDIKSQKQTRVLTVIDASRLAIASAAKIKSFEILMSVKAGALVQLLQAKLSLNSQQALHTALAVDIKSRLLYNELRDYKSFLMPGIMAGILQSGLAMAAAASRRREMEGPREVLFRIGYYWALGFSSLVINIAMLVIVFGVPLRGSAGAAIALSAAFALCVSAMGIAISCVVKNSLTCAQAAAVLFLPNTMLSGYTWPLGAMPQAYETAGRFIPYTRYAESLRDIMIKGASQSLNLDIVYILLAACAALAAALLFAIKKPQGLSGKLEIDTTKRSIAILTAGPIFFTLLFGGIYLNDYYNSIPFAVSDNDNSQLSRMVVSQFERSEKYELVGYADSPAELKTMLDAKKAHIGLYIPAGFEKDVKALKSPTAAVIVDGSNIAVANNAQAKASEILSTISAAGSIKAMEAKGFMPETALNLAKVINIESRNLYDPKLTYKMYMMPGFIIILVQQLFMSALTPKLLDRSRISFNAAGFSLLGALVYSLCMLVGRHALGMDFTGSIAVASFYVFLMLIALSGVAAIIAFSLGDALRATQLCMMLSMPTFLTAGYVWPLEQFNPALRAIVGAVWPAMYAVSPIRDVLVKNVPLGQFKGELLSLLAFGIAWGAAGYYVSKRTGHIKKRSAGGAGSDGGAA</sequence>
<organism evidence="8 9">
    <name type="scientific">Peptoclostridium acidaminophilum DSM 3953</name>
    <dbReference type="NCBI Taxonomy" id="1286171"/>
    <lineage>
        <taxon>Bacteria</taxon>
        <taxon>Bacillati</taxon>
        <taxon>Bacillota</taxon>
        <taxon>Clostridia</taxon>
        <taxon>Peptostreptococcales</taxon>
        <taxon>Peptoclostridiaceae</taxon>
        <taxon>Peptoclostridium</taxon>
    </lineage>
</organism>
<dbReference type="Proteomes" id="UP000019591">
    <property type="component" value="Chromosome"/>
</dbReference>
<dbReference type="PANTHER" id="PTHR30294:SF29">
    <property type="entry name" value="MULTIDRUG ABC TRANSPORTER PERMEASE YBHS-RELATED"/>
    <property type="match status" value="1"/>
</dbReference>
<feature type="transmembrane region" description="Helical" evidence="6">
    <location>
        <begin position="535"/>
        <end position="553"/>
    </location>
</feature>
<evidence type="ECO:0000256" key="5">
    <source>
        <dbReference type="ARBA" id="ARBA00023136"/>
    </source>
</evidence>
<evidence type="ECO:0000256" key="2">
    <source>
        <dbReference type="ARBA" id="ARBA00022475"/>
    </source>
</evidence>
<dbReference type="KEGG" id="eac:EAL2_c03650"/>
<dbReference type="OrthoDB" id="1711024at2"/>
<dbReference type="Pfam" id="PF12698">
    <property type="entry name" value="ABC2_membrane_3"/>
    <property type="match status" value="2"/>
</dbReference>
<evidence type="ECO:0000256" key="3">
    <source>
        <dbReference type="ARBA" id="ARBA00022692"/>
    </source>
</evidence>
<feature type="transmembrane region" description="Helical" evidence="6">
    <location>
        <begin position="690"/>
        <end position="708"/>
    </location>
</feature>
<name>W8TCY3_PEPAC</name>
<dbReference type="GO" id="GO:0140359">
    <property type="term" value="F:ABC-type transporter activity"/>
    <property type="evidence" value="ECO:0007669"/>
    <property type="project" value="InterPro"/>
</dbReference>
<feature type="transmembrane region" description="Helical" evidence="6">
    <location>
        <begin position="12"/>
        <end position="30"/>
    </location>
</feature>
<accession>W8TCY3</accession>
<dbReference type="PATRIC" id="fig|1286171.3.peg.305"/>
<keyword evidence="5 6" id="KW-0472">Membrane</keyword>
<comment type="subcellular location">
    <subcellularLocation>
        <location evidence="1">Cell membrane</location>
        <topology evidence="1">Multi-pass membrane protein</topology>
    </subcellularLocation>
</comment>
<dbReference type="EMBL" id="CP007452">
    <property type="protein sequence ID" value="AHM55668.1"/>
    <property type="molecule type" value="Genomic_DNA"/>
</dbReference>
<feature type="transmembrane region" description="Helical" evidence="6">
    <location>
        <begin position="597"/>
        <end position="619"/>
    </location>
</feature>
<evidence type="ECO:0000256" key="6">
    <source>
        <dbReference type="SAM" id="Phobius"/>
    </source>
</evidence>
<feature type="transmembrane region" description="Helical" evidence="6">
    <location>
        <begin position="242"/>
        <end position="267"/>
    </location>
</feature>
<dbReference type="InterPro" id="IPR051449">
    <property type="entry name" value="ABC-2_transporter_component"/>
</dbReference>
<feature type="transmembrane region" description="Helical" evidence="6">
    <location>
        <begin position="631"/>
        <end position="647"/>
    </location>
</feature>
<gene>
    <name evidence="8" type="ORF">EAL2_c03650</name>
</gene>
<evidence type="ECO:0000313" key="8">
    <source>
        <dbReference type="EMBL" id="AHM55668.1"/>
    </source>
</evidence>
<dbReference type="STRING" id="1286171.EAL2_c03650"/>
<feature type="domain" description="ABC-2 type transporter transmembrane" evidence="7">
    <location>
        <begin position="11"/>
        <end position="348"/>
    </location>
</feature>
<reference evidence="8 9" key="1">
    <citation type="journal article" date="2014" name="Genome Announc.">
        <title>Complete Genome Sequence of Amino Acid-Utilizing Eubacterium acidaminophilum al-2 (DSM 3953).</title>
        <authorList>
            <person name="Poehlein A."/>
            <person name="Andreesen J.R."/>
            <person name="Daniel R."/>
        </authorList>
    </citation>
    <scope>NUCLEOTIDE SEQUENCE [LARGE SCALE GENOMIC DNA]</scope>
    <source>
        <strain evidence="8 9">DSM 3953</strain>
    </source>
</reference>
<dbReference type="InterPro" id="IPR013525">
    <property type="entry name" value="ABC2_TM"/>
</dbReference>
<feature type="transmembrane region" description="Helical" evidence="6">
    <location>
        <begin position="565"/>
        <end position="585"/>
    </location>
</feature>
<keyword evidence="2" id="KW-1003">Cell membrane</keyword>
<keyword evidence="4 6" id="KW-1133">Transmembrane helix</keyword>
<dbReference type="GO" id="GO:0005886">
    <property type="term" value="C:plasma membrane"/>
    <property type="evidence" value="ECO:0007669"/>
    <property type="project" value="UniProtKB-SubCell"/>
</dbReference>
<keyword evidence="3 6" id="KW-0812">Transmembrane</keyword>
<feature type="transmembrane region" description="Helical" evidence="6">
    <location>
        <begin position="176"/>
        <end position="196"/>
    </location>
</feature>
<feature type="transmembrane region" description="Helical" evidence="6">
    <location>
        <begin position="208"/>
        <end position="236"/>
    </location>
</feature>
<dbReference type="eggNOG" id="COG0842">
    <property type="taxonomic scope" value="Bacteria"/>
</dbReference>